<dbReference type="Gene3D" id="3.10.10.10">
    <property type="entry name" value="HIV Type 1 Reverse Transcriptase, subunit A, domain 1"/>
    <property type="match status" value="1"/>
</dbReference>
<dbReference type="GO" id="GO:0071897">
    <property type="term" value="P:DNA biosynthetic process"/>
    <property type="evidence" value="ECO:0007669"/>
    <property type="project" value="UniProtKB-ARBA"/>
</dbReference>
<feature type="transmembrane region" description="Helical" evidence="8">
    <location>
        <begin position="12"/>
        <end position="39"/>
    </location>
</feature>
<accession>A0AAV6U999</accession>
<dbReference type="InterPro" id="IPR004156">
    <property type="entry name" value="OATP"/>
</dbReference>
<dbReference type="Gene3D" id="3.30.420.10">
    <property type="entry name" value="Ribonuclease H-like superfamily/Ribonuclease H"/>
    <property type="match status" value="1"/>
</dbReference>
<keyword evidence="3" id="KW-1003">Cell membrane</keyword>
<feature type="transmembrane region" description="Helical" evidence="8">
    <location>
        <begin position="994"/>
        <end position="1016"/>
    </location>
</feature>
<dbReference type="InterPro" id="IPR036259">
    <property type="entry name" value="MFS_trans_sf"/>
</dbReference>
<evidence type="ECO:0000256" key="3">
    <source>
        <dbReference type="ARBA" id="ARBA00022475"/>
    </source>
</evidence>
<dbReference type="InterPro" id="IPR036397">
    <property type="entry name" value="RNaseH_sf"/>
</dbReference>
<evidence type="ECO:0000256" key="5">
    <source>
        <dbReference type="ARBA" id="ARBA00022989"/>
    </source>
</evidence>
<dbReference type="SUPFAM" id="SSF53098">
    <property type="entry name" value="Ribonuclease H-like"/>
    <property type="match status" value="1"/>
</dbReference>
<dbReference type="SUPFAM" id="SSF103473">
    <property type="entry name" value="MFS general substrate transporter"/>
    <property type="match status" value="1"/>
</dbReference>
<feature type="transmembrane region" description="Helical" evidence="8">
    <location>
        <begin position="159"/>
        <end position="178"/>
    </location>
</feature>
<dbReference type="Gene3D" id="3.30.70.270">
    <property type="match status" value="1"/>
</dbReference>
<evidence type="ECO:0000256" key="2">
    <source>
        <dbReference type="ARBA" id="ARBA00009657"/>
    </source>
</evidence>
<feature type="transmembrane region" description="Helical" evidence="8">
    <location>
        <begin position="59"/>
        <end position="80"/>
    </location>
</feature>
<dbReference type="InterPro" id="IPR043128">
    <property type="entry name" value="Rev_trsase/Diguanyl_cyclase"/>
</dbReference>
<dbReference type="Gene3D" id="3.10.20.370">
    <property type="match status" value="1"/>
</dbReference>
<evidence type="ECO:0000256" key="7">
    <source>
        <dbReference type="ARBA" id="ARBA00023157"/>
    </source>
</evidence>
<dbReference type="GO" id="GO:0003824">
    <property type="term" value="F:catalytic activity"/>
    <property type="evidence" value="ECO:0007669"/>
    <property type="project" value="UniProtKB-KW"/>
</dbReference>
<dbReference type="PANTHER" id="PTHR37984">
    <property type="entry name" value="PROTEIN CBG26694"/>
    <property type="match status" value="1"/>
</dbReference>
<dbReference type="Pfam" id="PF00078">
    <property type="entry name" value="RVT_1"/>
    <property type="match status" value="1"/>
</dbReference>
<dbReference type="InterPro" id="IPR050951">
    <property type="entry name" value="Retrovirus_Pol_polyprotein"/>
</dbReference>
<dbReference type="InterPro" id="IPR043502">
    <property type="entry name" value="DNA/RNA_pol_sf"/>
</dbReference>
<dbReference type="GO" id="GO:0042575">
    <property type="term" value="C:DNA polymerase complex"/>
    <property type="evidence" value="ECO:0007669"/>
    <property type="project" value="UniProtKB-ARBA"/>
</dbReference>
<evidence type="ECO:0000259" key="10">
    <source>
        <dbReference type="PROSITE" id="PS51465"/>
    </source>
</evidence>
<evidence type="ECO:0000256" key="1">
    <source>
        <dbReference type="ARBA" id="ARBA00004651"/>
    </source>
</evidence>
<evidence type="ECO:0000313" key="12">
    <source>
        <dbReference type="Proteomes" id="UP000827092"/>
    </source>
</evidence>
<dbReference type="PROSITE" id="PS50994">
    <property type="entry name" value="INTEGRASE"/>
    <property type="match status" value="1"/>
</dbReference>
<feature type="domain" description="Kazal-like" evidence="10">
    <location>
        <begin position="225"/>
        <end position="282"/>
    </location>
</feature>
<dbReference type="PANTHER" id="PTHR37984:SF15">
    <property type="entry name" value="INTEGRASE CATALYTIC DOMAIN-CONTAINING PROTEIN"/>
    <property type="match status" value="1"/>
</dbReference>
<proteinExistence type="inferred from homology"/>
<dbReference type="InterPro" id="IPR056924">
    <property type="entry name" value="SH3_Tf2-1"/>
</dbReference>
<dbReference type="GO" id="GO:0005886">
    <property type="term" value="C:plasma membrane"/>
    <property type="evidence" value="ECO:0007669"/>
    <property type="project" value="UniProtKB-SubCell"/>
</dbReference>
<evidence type="ECO:0000313" key="11">
    <source>
        <dbReference type="EMBL" id="KAG8180413.1"/>
    </source>
</evidence>
<evidence type="ECO:0000256" key="6">
    <source>
        <dbReference type="ARBA" id="ARBA00023136"/>
    </source>
</evidence>
<feature type="transmembrane region" description="Helical" evidence="8">
    <location>
        <begin position="1036"/>
        <end position="1057"/>
    </location>
</feature>
<keyword evidence="6 8" id="KW-0472">Membrane</keyword>
<evidence type="ECO:0000259" key="9">
    <source>
        <dbReference type="PROSITE" id="PS50994"/>
    </source>
</evidence>
<dbReference type="CDD" id="cd01647">
    <property type="entry name" value="RT_LTR"/>
    <property type="match status" value="1"/>
</dbReference>
<dbReference type="InterPro" id="IPR001584">
    <property type="entry name" value="Integrase_cat-core"/>
</dbReference>
<reference evidence="11 12" key="1">
    <citation type="journal article" date="2022" name="Nat. Ecol. Evol.">
        <title>A masculinizing supergene underlies an exaggerated male reproductive morph in a spider.</title>
        <authorList>
            <person name="Hendrickx F."/>
            <person name="De Corte Z."/>
            <person name="Sonet G."/>
            <person name="Van Belleghem S.M."/>
            <person name="Kostlbacher S."/>
            <person name="Vangestel C."/>
        </authorList>
    </citation>
    <scope>NUCLEOTIDE SEQUENCE [LARGE SCALE GENOMIC DNA]</scope>
    <source>
        <strain evidence="11">W744_W776</strain>
    </source>
</reference>
<dbReference type="Pfam" id="PF03137">
    <property type="entry name" value="OATP"/>
    <property type="match status" value="2"/>
</dbReference>
<comment type="similarity">
    <text evidence="2">Belongs to the organo anion transporter (TC 2.A.60) family.</text>
</comment>
<dbReference type="Proteomes" id="UP000827092">
    <property type="component" value="Unassembled WGS sequence"/>
</dbReference>
<keyword evidence="5 8" id="KW-1133">Transmembrane helix</keyword>
<dbReference type="InterPro" id="IPR002350">
    <property type="entry name" value="Kazal_dom"/>
</dbReference>
<sequence>MDDNSKKKNSPLYFAITFLLRYFGPLLGYLMSSICLNYYENPLDDPGYGPNDPRWVGAWWIGFLLEGFLFLLVTIPIIMFPRNLPGFKMPVDNPGTDTRTKFSGMFESVKRIIFNQLWWAVMLNIVFVNYWAVGHRVMLPKYMEHQFRLTTSDASLYSGVPRVGAIIVAITLSGYFIWRFRPTLKFLIGMKILTEIIGACGYMVLMIPKCEKFDMANFGMNNEGLILDGNCNMNCNCSRKAFTPVCGSDRKTLYFSPCYAGCDQSLNKCYKEIEDYVRSCDRCQRVGKPFAEKKAPMKIVPVIQEVFSKINVDACGPLPVTPSGKRYLLTAMCLSSKYPDAVPVEDITYVTIVDALLQIFSRMGFPKVLQLDQGSSFTSALSTTFLEKFGIKVVHSSVYLPQSNPIERFHRTVKRVLKVLCLESGSDWEQAIYPALFALRTVTHESTGFTPAELVHGKNLRTPLTLLYEKWLDVEETESEPVTEYVFCLINRMKRCQEPAISKMEECQQKNKTWYDKRAVKREFRIGDLVLIFATFKSNKLSPHWTGPGTILRKLSETNYVVQLPGEKATSKVYHVNMLKPYYKRPEEVNYLISDLEGENDEEQMEIPCVDSNPNILDLEEMFQDYGESSNMNEDQIAQMKKLVWKYMKCFSNIPGKTELVIHDIELSEEQSILSKPYRISPRQNAILKTEIQKMLDLKIIEIGFSDCTSPMILVEAPGKDPRPCIDYRNLNKITKTKFFPLPNIEERIEIVSSAQYITVLDLSKGYWQIPFTERAQRLAAFVTNFGTYKPLRMPFGLKNAPYEFRLAGYYSRYIPMFSSIAAPLTDSLKGKARKGPITWTKECEEAFDKLKNCLCNYPVLYSPDYQKPFIVETDASDQGMGVVLSQLADNETEEHPIIYLSKKFTSVEKRYSTFFSNCSCISESSDLAFNYATKGFCISESCWLQALAYIITWPTIQFIVSLSLVMQKLMLIRCIQPQDKSIALGISETVMSLLGYIPNLIIFGVLVDSACLVWQSSCGETGSCWLYDTDKFSKLIHGVSAGFSFVALIPTCLIFLMRERFLDTDASAPEQVHRVEGARYLM</sequence>
<dbReference type="InterPro" id="IPR036058">
    <property type="entry name" value="Kazal_dom_sf"/>
</dbReference>
<feature type="transmembrane region" description="Helical" evidence="8">
    <location>
        <begin position="190"/>
        <end position="208"/>
    </location>
</feature>
<feature type="transmembrane region" description="Helical" evidence="8">
    <location>
        <begin position="947"/>
        <end position="973"/>
    </location>
</feature>
<feature type="domain" description="Integrase catalytic" evidence="9">
    <location>
        <begin position="297"/>
        <end position="459"/>
    </location>
</feature>
<evidence type="ECO:0000256" key="4">
    <source>
        <dbReference type="ARBA" id="ARBA00022692"/>
    </source>
</evidence>
<dbReference type="AlphaFoldDB" id="A0AAV6U999"/>
<organism evidence="11 12">
    <name type="scientific">Oedothorax gibbosus</name>
    <dbReference type="NCBI Taxonomy" id="931172"/>
    <lineage>
        <taxon>Eukaryota</taxon>
        <taxon>Metazoa</taxon>
        <taxon>Ecdysozoa</taxon>
        <taxon>Arthropoda</taxon>
        <taxon>Chelicerata</taxon>
        <taxon>Arachnida</taxon>
        <taxon>Araneae</taxon>
        <taxon>Araneomorphae</taxon>
        <taxon>Entelegynae</taxon>
        <taxon>Araneoidea</taxon>
        <taxon>Linyphiidae</taxon>
        <taxon>Erigoninae</taxon>
        <taxon>Oedothorax</taxon>
    </lineage>
</organism>
<dbReference type="SUPFAM" id="SSF100895">
    <property type="entry name" value="Kazal-type serine protease inhibitors"/>
    <property type="match status" value="1"/>
</dbReference>
<evidence type="ECO:0000256" key="8">
    <source>
        <dbReference type="SAM" id="Phobius"/>
    </source>
</evidence>
<dbReference type="EMBL" id="JAFNEN010000564">
    <property type="protein sequence ID" value="KAG8180413.1"/>
    <property type="molecule type" value="Genomic_DNA"/>
</dbReference>
<dbReference type="Pfam" id="PF00665">
    <property type="entry name" value="rve"/>
    <property type="match status" value="1"/>
</dbReference>
<dbReference type="GO" id="GO:0055085">
    <property type="term" value="P:transmembrane transport"/>
    <property type="evidence" value="ECO:0007669"/>
    <property type="project" value="InterPro"/>
</dbReference>
<keyword evidence="12" id="KW-1185">Reference proteome</keyword>
<dbReference type="InterPro" id="IPR012337">
    <property type="entry name" value="RNaseH-like_sf"/>
</dbReference>
<dbReference type="SUPFAM" id="SSF56672">
    <property type="entry name" value="DNA/RNA polymerases"/>
    <property type="match status" value="1"/>
</dbReference>
<keyword evidence="4 8" id="KW-0812">Transmembrane</keyword>
<feature type="transmembrane region" description="Helical" evidence="8">
    <location>
        <begin position="117"/>
        <end position="139"/>
    </location>
</feature>
<protein>
    <submittedName>
        <fullName evidence="11">Uncharacterized protein</fullName>
    </submittedName>
</protein>
<name>A0AAV6U999_9ARAC</name>
<keyword evidence="7" id="KW-1015">Disulfide bond</keyword>
<comment type="subcellular location">
    <subcellularLocation>
        <location evidence="1">Cell membrane</location>
        <topology evidence="1">Multi-pass membrane protein</topology>
    </subcellularLocation>
</comment>
<dbReference type="Pfam" id="PF24626">
    <property type="entry name" value="SH3_Tf2-1"/>
    <property type="match status" value="1"/>
</dbReference>
<gene>
    <name evidence="11" type="ORF">JTE90_022762</name>
</gene>
<dbReference type="GO" id="GO:0015074">
    <property type="term" value="P:DNA integration"/>
    <property type="evidence" value="ECO:0007669"/>
    <property type="project" value="InterPro"/>
</dbReference>
<dbReference type="InterPro" id="IPR000477">
    <property type="entry name" value="RT_dom"/>
</dbReference>
<comment type="caution">
    <text evidence="11">The sequence shown here is derived from an EMBL/GenBank/DDBJ whole genome shotgun (WGS) entry which is preliminary data.</text>
</comment>
<dbReference type="PROSITE" id="PS51465">
    <property type="entry name" value="KAZAL_2"/>
    <property type="match status" value="1"/>
</dbReference>
<dbReference type="GO" id="GO:0003676">
    <property type="term" value="F:nucleic acid binding"/>
    <property type="evidence" value="ECO:0007669"/>
    <property type="project" value="InterPro"/>
</dbReference>